<dbReference type="AlphaFoldDB" id="A2ELJ2"/>
<dbReference type="Proteomes" id="UP000001542">
    <property type="component" value="Unassembled WGS sequence"/>
</dbReference>
<dbReference type="EMBL" id="DS113423">
    <property type="protein sequence ID" value="EAY06439.1"/>
    <property type="molecule type" value="Genomic_DNA"/>
</dbReference>
<dbReference type="RefSeq" id="XP_001318662.1">
    <property type="nucleotide sequence ID" value="XM_001318627.1"/>
</dbReference>
<reference evidence="1" key="1">
    <citation type="submission" date="2006-10" db="EMBL/GenBank/DDBJ databases">
        <authorList>
            <person name="Amadeo P."/>
            <person name="Zhao Q."/>
            <person name="Wortman J."/>
            <person name="Fraser-Liggett C."/>
            <person name="Carlton J."/>
        </authorList>
    </citation>
    <scope>NUCLEOTIDE SEQUENCE</scope>
    <source>
        <strain evidence="1">G3</strain>
    </source>
</reference>
<protein>
    <submittedName>
        <fullName evidence="1">Uncharacterized protein</fullName>
    </submittedName>
</protein>
<dbReference type="KEGG" id="tva:4764312"/>
<accession>A2ELJ2</accession>
<name>A2ELJ2_TRIV3</name>
<dbReference type="VEuPathDB" id="TrichDB:TVAG_149250"/>
<dbReference type="InParanoid" id="A2ELJ2"/>
<sequence>MDFESYDLENNSKPAFEEYLTKDELMEKYCAYKEGCVNNNDPIQNSWIFDFKEKEINDLSCRRYIRQCLFTDNTSPFTLSLESKSPAKPTFQRIKFQWNFHGQSEQSRKSVLVRLISNLNPDDQIVYEYTFDSKDDELYTKPLLKIAGETMHQMGLEDYFKAKYDNSGKLQGFFICINVSPDQVK</sequence>
<dbReference type="VEuPathDB" id="TrichDB:TVAGG3_0163410"/>
<gene>
    <name evidence="1" type="ORF">TVAG_149250</name>
</gene>
<keyword evidence="2" id="KW-1185">Reference proteome</keyword>
<reference evidence="1" key="2">
    <citation type="journal article" date="2007" name="Science">
        <title>Draft genome sequence of the sexually transmitted pathogen Trichomonas vaginalis.</title>
        <authorList>
            <person name="Carlton J.M."/>
            <person name="Hirt R.P."/>
            <person name="Silva J.C."/>
            <person name="Delcher A.L."/>
            <person name="Schatz M."/>
            <person name="Zhao Q."/>
            <person name="Wortman J.R."/>
            <person name="Bidwell S.L."/>
            <person name="Alsmark U.C.M."/>
            <person name="Besteiro S."/>
            <person name="Sicheritz-Ponten T."/>
            <person name="Noel C.J."/>
            <person name="Dacks J.B."/>
            <person name="Foster P.G."/>
            <person name="Simillion C."/>
            <person name="Van de Peer Y."/>
            <person name="Miranda-Saavedra D."/>
            <person name="Barton G.J."/>
            <person name="Westrop G.D."/>
            <person name="Mueller S."/>
            <person name="Dessi D."/>
            <person name="Fiori P.L."/>
            <person name="Ren Q."/>
            <person name="Paulsen I."/>
            <person name="Zhang H."/>
            <person name="Bastida-Corcuera F.D."/>
            <person name="Simoes-Barbosa A."/>
            <person name="Brown M.T."/>
            <person name="Hayes R.D."/>
            <person name="Mukherjee M."/>
            <person name="Okumura C.Y."/>
            <person name="Schneider R."/>
            <person name="Smith A.J."/>
            <person name="Vanacova S."/>
            <person name="Villalvazo M."/>
            <person name="Haas B.J."/>
            <person name="Pertea M."/>
            <person name="Feldblyum T.V."/>
            <person name="Utterback T.R."/>
            <person name="Shu C.L."/>
            <person name="Osoegawa K."/>
            <person name="de Jong P.J."/>
            <person name="Hrdy I."/>
            <person name="Horvathova L."/>
            <person name="Zubacova Z."/>
            <person name="Dolezal P."/>
            <person name="Malik S.B."/>
            <person name="Logsdon J.M. Jr."/>
            <person name="Henze K."/>
            <person name="Gupta A."/>
            <person name="Wang C.C."/>
            <person name="Dunne R.L."/>
            <person name="Upcroft J.A."/>
            <person name="Upcroft P."/>
            <person name="White O."/>
            <person name="Salzberg S.L."/>
            <person name="Tang P."/>
            <person name="Chiu C.-H."/>
            <person name="Lee Y.-S."/>
            <person name="Embley T.M."/>
            <person name="Coombs G.H."/>
            <person name="Mottram J.C."/>
            <person name="Tachezy J."/>
            <person name="Fraser-Liggett C.M."/>
            <person name="Johnson P.J."/>
        </authorList>
    </citation>
    <scope>NUCLEOTIDE SEQUENCE [LARGE SCALE GENOMIC DNA]</scope>
    <source>
        <strain evidence="1">G3</strain>
    </source>
</reference>
<proteinExistence type="predicted"/>
<evidence type="ECO:0000313" key="1">
    <source>
        <dbReference type="EMBL" id="EAY06439.1"/>
    </source>
</evidence>
<organism evidence="1 2">
    <name type="scientific">Trichomonas vaginalis (strain ATCC PRA-98 / G3)</name>
    <dbReference type="NCBI Taxonomy" id="412133"/>
    <lineage>
        <taxon>Eukaryota</taxon>
        <taxon>Metamonada</taxon>
        <taxon>Parabasalia</taxon>
        <taxon>Trichomonadida</taxon>
        <taxon>Trichomonadidae</taxon>
        <taxon>Trichomonas</taxon>
    </lineage>
</organism>
<evidence type="ECO:0000313" key="2">
    <source>
        <dbReference type="Proteomes" id="UP000001542"/>
    </source>
</evidence>